<feature type="domain" description="PAS-like" evidence="2">
    <location>
        <begin position="11"/>
        <end position="107"/>
    </location>
</feature>
<dbReference type="InterPro" id="IPR058846">
    <property type="entry name" value="PAS-like"/>
</dbReference>
<proteinExistence type="predicted"/>
<dbReference type="Pfam" id="PF05176">
    <property type="entry name" value="ATP-synt_10"/>
    <property type="match status" value="1"/>
</dbReference>
<sequence length="552" mass="62228">MEPPRQALWPIGLLEPDPRPSFLVQLPASSDTVTDATVVYQNPALASHGDLQSTITLFPEQHGEPFWSWIINPEVGGAGSPWFSFRGSIWTKVVLQTRWIIVGSNEIHPPEAPAVLGPPSISRVQSSQMRLDGLDHLNRSMIKSQFTESAPTTPVVNPRLESDKPRPARVLSEPNQKAIEIAHGQESFLEIVEATDWDSTPLGPMDSWPPLLQQTYSQMLCNSQPTAIYWGEDFTTVYNEAFSLLVGSRHPSTLGKPMRDVFPDMAGQIQKLMDTSVKKQRASNEDETRFFVDTPSRPPLETYLKWSIVPLTQDNKCYGFVHHISETTLKAQMARPYFRDWSNLKFDNGKSFLAPPRPFKAEVSLFFPNFVGDTLDPAHGRFRATTNVLHGKTSIVALFQGRWAEDQTDSFLAPAANPALHALLADARGDDRLQLVRLNMEDNTLKAWLVSLFMGGLRRRLAASEWGRYFLVRRPVTPEISESIGLLNSKVGYVYLVDHLCRIRWAASAAATPDELASLVKSARTVLDEGAPDRWVWRRHTRRTRAHRHMHR</sequence>
<gene>
    <name evidence="3" type="ORF">BN1708_004303</name>
</gene>
<dbReference type="AlphaFoldDB" id="A0A0G4LYF9"/>
<dbReference type="Pfam" id="PF26131">
    <property type="entry name" value="PAS-like"/>
    <property type="match status" value="1"/>
</dbReference>
<evidence type="ECO:0000313" key="4">
    <source>
        <dbReference type="Proteomes" id="UP000044602"/>
    </source>
</evidence>
<evidence type="ECO:0000313" key="3">
    <source>
        <dbReference type="EMBL" id="CRK27081.1"/>
    </source>
</evidence>
<dbReference type="EMBL" id="CVQH01020307">
    <property type="protein sequence ID" value="CRK27081.1"/>
    <property type="molecule type" value="Genomic_DNA"/>
</dbReference>
<accession>A0A0G4LYF9</accession>
<feature type="region of interest" description="Disordered" evidence="1">
    <location>
        <begin position="147"/>
        <end position="170"/>
    </location>
</feature>
<organism evidence="3 4">
    <name type="scientific">Verticillium longisporum</name>
    <name type="common">Verticillium dahliae var. longisporum</name>
    <dbReference type="NCBI Taxonomy" id="100787"/>
    <lineage>
        <taxon>Eukaryota</taxon>
        <taxon>Fungi</taxon>
        <taxon>Dikarya</taxon>
        <taxon>Ascomycota</taxon>
        <taxon>Pezizomycotina</taxon>
        <taxon>Sordariomycetes</taxon>
        <taxon>Hypocreomycetidae</taxon>
        <taxon>Glomerellales</taxon>
        <taxon>Plectosphaerellaceae</taxon>
        <taxon>Verticillium</taxon>
    </lineage>
</organism>
<keyword evidence="4" id="KW-1185">Reference proteome</keyword>
<dbReference type="PANTHER" id="PTHR28106:SF1">
    <property type="entry name" value="MITOCHONDRIAL ATPASE COMPLEX SUBUNIT ATP10"/>
    <property type="match status" value="1"/>
</dbReference>
<dbReference type="Proteomes" id="UP000044602">
    <property type="component" value="Unassembled WGS sequence"/>
</dbReference>
<dbReference type="InterPro" id="IPR007849">
    <property type="entry name" value="ATP10"/>
</dbReference>
<name>A0A0G4LYF9_VERLO</name>
<evidence type="ECO:0000259" key="2">
    <source>
        <dbReference type="Pfam" id="PF26131"/>
    </source>
</evidence>
<reference evidence="3 4" key="1">
    <citation type="submission" date="2015-05" db="EMBL/GenBank/DDBJ databases">
        <authorList>
            <person name="Wang D.B."/>
            <person name="Wang M."/>
        </authorList>
    </citation>
    <scope>NUCLEOTIDE SEQUENCE [LARGE SCALE GENOMIC DNA]</scope>
    <source>
        <strain evidence="3">VL1</strain>
    </source>
</reference>
<dbReference type="STRING" id="100787.A0A0G4LYF9"/>
<dbReference type="GO" id="GO:0033615">
    <property type="term" value="P:mitochondrial proton-transporting ATP synthase complex assembly"/>
    <property type="evidence" value="ECO:0007669"/>
    <property type="project" value="TreeGrafter"/>
</dbReference>
<dbReference type="Gene3D" id="3.30.450.20">
    <property type="entry name" value="PAS domain"/>
    <property type="match status" value="1"/>
</dbReference>
<protein>
    <recommendedName>
        <fullName evidence="2">PAS-like domain-containing protein</fullName>
    </recommendedName>
</protein>
<dbReference type="GO" id="GO:0005743">
    <property type="term" value="C:mitochondrial inner membrane"/>
    <property type="evidence" value="ECO:0007669"/>
    <property type="project" value="TreeGrafter"/>
</dbReference>
<evidence type="ECO:0000256" key="1">
    <source>
        <dbReference type="SAM" id="MobiDB-lite"/>
    </source>
</evidence>
<dbReference type="PANTHER" id="PTHR28106">
    <property type="entry name" value="MITOCHONDRIAL ATPASE COMPLEX SUBUNIT ATP10"/>
    <property type="match status" value="1"/>
</dbReference>